<evidence type="ECO:0000313" key="4">
    <source>
        <dbReference type="EMBL" id="MFC6763637.1"/>
    </source>
</evidence>
<gene>
    <name evidence="4" type="ORF">ACFQE6_00650</name>
</gene>
<accession>A0ABD5SF43</accession>
<evidence type="ECO:0000259" key="3">
    <source>
        <dbReference type="Pfam" id="PF07992"/>
    </source>
</evidence>
<dbReference type="SUPFAM" id="SSF51905">
    <property type="entry name" value="FAD/NAD(P)-binding domain"/>
    <property type="match status" value="1"/>
</dbReference>
<dbReference type="PRINTS" id="PR00469">
    <property type="entry name" value="PNDRDTASEII"/>
</dbReference>
<dbReference type="Gene3D" id="3.50.50.60">
    <property type="entry name" value="FAD/NAD(P)-binding domain"/>
    <property type="match status" value="2"/>
</dbReference>
<dbReference type="PANTHER" id="PTHR48105">
    <property type="entry name" value="THIOREDOXIN REDUCTASE 1-RELATED-RELATED"/>
    <property type="match status" value="1"/>
</dbReference>
<dbReference type="PRINTS" id="PR00368">
    <property type="entry name" value="FADPNR"/>
</dbReference>
<sequence>MADDSTEQREYEVVVVGGGPAGLSAALYNTRLGHSTALVQRGGGRAAMMREVHNVVGVTEDVTGNEFLETGREQLADYGCDLYRDVVSAASETEDGRFRVCGTNADYVAESLVLATGFDDITPEPPLPRTGRGLHYCLHCDAYMFVDEPVYVMGYNDSAAYVAMIMLNFTDDVDLVTRNHEPTWSKETATMLENHPIEVIKEGVTGVRNGSDGWLEALEFEDGTRREYRGGFAMYGAEYHNGLAAELGCELNDDGTVDVDDHGQTSVEGVYAVGDLTPGHNQVPIALADGARAGISIHWRLREFPRDVEAIHESGPVRAEEVPGIPDALLERAVAFHTYE</sequence>
<dbReference type="Proteomes" id="UP001596383">
    <property type="component" value="Unassembled WGS sequence"/>
</dbReference>
<dbReference type="AlphaFoldDB" id="A0ABD5SF43"/>
<dbReference type="GO" id="GO:0016491">
    <property type="term" value="F:oxidoreductase activity"/>
    <property type="evidence" value="ECO:0007669"/>
    <property type="project" value="UniProtKB-KW"/>
</dbReference>
<keyword evidence="2" id="KW-0560">Oxidoreductase</keyword>
<comment type="caution">
    <text evidence="4">The sequence shown here is derived from an EMBL/GenBank/DDBJ whole genome shotgun (WGS) entry which is preliminary data.</text>
</comment>
<dbReference type="InterPro" id="IPR036188">
    <property type="entry name" value="FAD/NAD-bd_sf"/>
</dbReference>
<protein>
    <submittedName>
        <fullName evidence="4">NAD(P)/FAD-dependent oxidoreductase</fullName>
    </submittedName>
</protein>
<dbReference type="InterPro" id="IPR050097">
    <property type="entry name" value="Ferredoxin-NADP_redctase_2"/>
</dbReference>
<feature type="domain" description="FAD/NAD(P)-binding" evidence="3">
    <location>
        <begin position="11"/>
        <end position="290"/>
    </location>
</feature>
<proteinExistence type="predicted"/>
<dbReference type="Pfam" id="PF07992">
    <property type="entry name" value="Pyr_redox_2"/>
    <property type="match status" value="1"/>
</dbReference>
<evidence type="ECO:0000313" key="5">
    <source>
        <dbReference type="Proteomes" id="UP001596383"/>
    </source>
</evidence>
<dbReference type="InterPro" id="IPR023753">
    <property type="entry name" value="FAD/NAD-binding_dom"/>
</dbReference>
<keyword evidence="5" id="KW-1185">Reference proteome</keyword>
<keyword evidence="1" id="KW-0285">Flavoprotein</keyword>
<organism evidence="4 5">
    <name type="scientific">Natrinema soli</name>
    <dbReference type="NCBI Taxonomy" id="1930624"/>
    <lineage>
        <taxon>Archaea</taxon>
        <taxon>Methanobacteriati</taxon>
        <taxon>Methanobacteriota</taxon>
        <taxon>Stenosarchaea group</taxon>
        <taxon>Halobacteria</taxon>
        <taxon>Halobacteriales</taxon>
        <taxon>Natrialbaceae</taxon>
        <taxon>Natrinema</taxon>
    </lineage>
</organism>
<dbReference type="EMBL" id="JBHSWV010000007">
    <property type="protein sequence ID" value="MFC6763637.1"/>
    <property type="molecule type" value="Genomic_DNA"/>
</dbReference>
<dbReference type="RefSeq" id="WP_273736756.1">
    <property type="nucleotide sequence ID" value="NZ_JAQIVI010000007.1"/>
</dbReference>
<name>A0ABD5SF43_9EURY</name>
<reference evidence="4 5" key="1">
    <citation type="journal article" date="2019" name="Int. J. Syst. Evol. Microbiol.">
        <title>The Global Catalogue of Microorganisms (GCM) 10K type strain sequencing project: providing services to taxonomists for standard genome sequencing and annotation.</title>
        <authorList>
            <consortium name="The Broad Institute Genomics Platform"/>
            <consortium name="The Broad Institute Genome Sequencing Center for Infectious Disease"/>
            <person name="Wu L."/>
            <person name="Ma J."/>
        </authorList>
    </citation>
    <scope>NUCLEOTIDE SEQUENCE [LARGE SCALE GENOMIC DNA]</scope>
    <source>
        <strain evidence="4 5">LMG 29247</strain>
    </source>
</reference>
<evidence type="ECO:0000256" key="1">
    <source>
        <dbReference type="ARBA" id="ARBA00022630"/>
    </source>
</evidence>
<evidence type="ECO:0000256" key="2">
    <source>
        <dbReference type="ARBA" id="ARBA00023002"/>
    </source>
</evidence>